<dbReference type="EMBL" id="CP050292">
    <property type="protein sequence ID" value="QND75648.1"/>
    <property type="molecule type" value="Genomic_DNA"/>
</dbReference>
<sequence length="91" mass="10543">MVHHNHHHRLSSNTLATGLKVARDPMRLLSVADYWIEFDEPTDLLHDPRATFEQDAAHLIAACELHGIAYRQDDEPAFPIWLLREFYPSNP</sequence>
<proteinExistence type="predicted"/>
<reference evidence="2" key="1">
    <citation type="journal article" date="2020" name="Mol. Plant Microbe">
        <title>Rhizobial microsymbionts of the narrowly endemic Oxytropis species growing in Kamchatka are characterized by significant genetic diversity and possess a set of genes that are associated with T3SS and T6SS secretion systems and can affect the development of symbiosis.</title>
        <authorList>
            <person name="Safronova V."/>
            <person name="Guro P."/>
            <person name="Sazanova A."/>
            <person name="Kuznetsova I."/>
            <person name="Belimov A."/>
            <person name="Yakubov V."/>
            <person name="Chirak E."/>
            <person name="Afonin A."/>
            <person name="Gogolev Y."/>
            <person name="Andronov E."/>
            <person name="Tikhonovich I."/>
        </authorList>
    </citation>
    <scope>NUCLEOTIDE SEQUENCE [LARGE SCALE GENOMIC DNA]</scope>
    <source>
        <strain evidence="2">581</strain>
    </source>
</reference>
<protein>
    <submittedName>
        <fullName evidence="1">Uncharacterized protein</fullName>
    </submittedName>
</protein>
<dbReference type="Proteomes" id="UP000515291">
    <property type="component" value="Chromosome"/>
</dbReference>
<gene>
    <name evidence="1" type="ORF">HB776_25425</name>
</gene>
<accession>A0A7G6U9G6</accession>
<organism evidence="1 2">
    <name type="scientific">Tardiphaga robiniae</name>
    <dbReference type="NCBI Taxonomy" id="943830"/>
    <lineage>
        <taxon>Bacteria</taxon>
        <taxon>Pseudomonadati</taxon>
        <taxon>Pseudomonadota</taxon>
        <taxon>Alphaproteobacteria</taxon>
        <taxon>Hyphomicrobiales</taxon>
        <taxon>Nitrobacteraceae</taxon>
        <taxon>Tardiphaga</taxon>
    </lineage>
</organism>
<evidence type="ECO:0000313" key="1">
    <source>
        <dbReference type="EMBL" id="QND75648.1"/>
    </source>
</evidence>
<evidence type="ECO:0000313" key="2">
    <source>
        <dbReference type="Proteomes" id="UP000515291"/>
    </source>
</evidence>
<dbReference type="KEGG" id="trb:HB776_25425"/>
<dbReference type="AlphaFoldDB" id="A0A7G6U9G6"/>
<name>A0A7G6U9G6_9BRAD</name>